<comment type="similarity">
    <text evidence="1">Belongs to the peptidase A1 family.</text>
</comment>
<dbReference type="InterPro" id="IPR021109">
    <property type="entry name" value="Peptidase_aspartic_dom_sf"/>
</dbReference>
<keyword evidence="3" id="KW-0732">Signal</keyword>
<dbReference type="PANTHER" id="PTHR13683:SF750">
    <property type="entry name" value="ASPARTYL PROTEASE AED1"/>
    <property type="match status" value="1"/>
</dbReference>
<dbReference type="InterPro" id="IPR032861">
    <property type="entry name" value="TAXi_N"/>
</dbReference>
<feature type="domain" description="Peptidase A1" evidence="8">
    <location>
        <begin position="2"/>
        <end position="360"/>
    </location>
</feature>
<keyword evidence="10" id="KW-1185">Reference proteome</keyword>
<evidence type="ECO:0000256" key="3">
    <source>
        <dbReference type="ARBA" id="ARBA00022729"/>
    </source>
</evidence>
<evidence type="ECO:0000259" key="8">
    <source>
        <dbReference type="PROSITE" id="PS51767"/>
    </source>
</evidence>
<keyword evidence="7" id="KW-0812">Transmembrane</keyword>
<evidence type="ECO:0000256" key="2">
    <source>
        <dbReference type="ARBA" id="ARBA00022670"/>
    </source>
</evidence>
<keyword evidence="7" id="KW-0472">Membrane</keyword>
<dbReference type="InterPro" id="IPR033121">
    <property type="entry name" value="PEPTIDASE_A1"/>
</dbReference>
<evidence type="ECO:0000313" key="9">
    <source>
        <dbReference type="EMBL" id="KAG5563105.1"/>
    </source>
</evidence>
<dbReference type="FunFam" id="2.40.70.10:FF:000013">
    <property type="entry name" value="Aspartyl protease AED1"/>
    <property type="match status" value="2"/>
</dbReference>
<keyword evidence="4" id="KW-0064">Aspartyl protease</keyword>
<evidence type="ECO:0000256" key="1">
    <source>
        <dbReference type="ARBA" id="ARBA00007447"/>
    </source>
</evidence>
<protein>
    <recommendedName>
        <fullName evidence="8">Peptidase A1 domain-containing protein</fullName>
    </recommendedName>
</protein>
<dbReference type="FunFam" id="2.40.70.10:FF:000021">
    <property type="entry name" value="Aspartyl protease AED1"/>
    <property type="match status" value="1"/>
</dbReference>
<feature type="transmembrane region" description="Helical" evidence="7">
    <location>
        <begin position="6"/>
        <end position="27"/>
    </location>
</feature>
<dbReference type="EMBL" id="JACTNZ010000002">
    <property type="protein sequence ID" value="KAG5563105.1"/>
    <property type="molecule type" value="Genomic_DNA"/>
</dbReference>
<evidence type="ECO:0000313" key="10">
    <source>
        <dbReference type="Proteomes" id="UP000823749"/>
    </source>
</evidence>
<comment type="caution">
    <text evidence="9">The sequence shown here is derived from an EMBL/GenBank/DDBJ whole genome shotgun (WGS) entry which is preliminary data.</text>
</comment>
<gene>
    <name evidence="9" type="ORF">RHGRI_005749</name>
</gene>
<evidence type="ECO:0000256" key="6">
    <source>
        <dbReference type="ARBA" id="ARBA00023157"/>
    </source>
</evidence>
<keyword evidence="5" id="KW-0378">Hydrolase</keyword>
<evidence type="ECO:0000256" key="4">
    <source>
        <dbReference type="ARBA" id="ARBA00022750"/>
    </source>
</evidence>
<keyword evidence="2" id="KW-0645">Protease</keyword>
<dbReference type="Pfam" id="PF14543">
    <property type="entry name" value="TAXi_N"/>
    <property type="match status" value="2"/>
</dbReference>
<dbReference type="Proteomes" id="UP000823749">
    <property type="component" value="Chromosome 2"/>
</dbReference>
<dbReference type="PROSITE" id="PS51767">
    <property type="entry name" value="PEPTIDASE_A1"/>
    <property type="match status" value="2"/>
</dbReference>
<dbReference type="Pfam" id="PF14541">
    <property type="entry name" value="TAXi_C"/>
    <property type="match status" value="2"/>
</dbReference>
<evidence type="ECO:0000256" key="5">
    <source>
        <dbReference type="ARBA" id="ARBA00022801"/>
    </source>
</evidence>
<keyword evidence="6" id="KW-1015">Disulfide bond</keyword>
<name>A0AAV6LEJ6_9ERIC</name>
<dbReference type="PANTHER" id="PTHR13683">
    <property type="entry name" value="ASPARTYL PROTEASES"/>
    <property type="match status" value="1"/>
</dbReference>
<reference evidence="9" key="1">
    <citation type="submission" date="2020-08" db="EMBL/GenBank/DDBJ databases">
        <title>Plant Genome Project.</title>
        <authorList>
            <person name="Zhang R.-G."/>
        </authorList>
    </citation>
    <scope>NUCLEOTIDE SEQUENCE</scope>
    <source>
        <strain evidence="9">WSP0</strain>
        <tissue evidence="9">Leaf</tissue>
    </source>
</reference>
<evidence type="ECO:0000256" key="7">
    <source>
        <dbReference type="SAM" id="Phobius"/>
    </source>
</evidence>
<accession>A0AAV6LEJ6</accession>
<dbReference type="SUPFAM" id="SSF50630">
    <property type="entry name" value="Acid proteases"/>
    <property type="match status" value="2"/>
</dbReference>
<sequence length="671" mass="71428">MASIPITIVSIGHVFYAFLVSLSIFLISSSNKVFAVGGGQTFHTIQVTSLLPSSVCSPSTKEPTFNPSSSKSYRNITCDSPRCSQLASATGVSPRCATTTCVYGIQYGDSSFSVGLLGSEKLTLTPSDVFPRFIFGCGKNNQGLFRGAAGLLGLDRGPFSTVSQTAFKYGKYFSYCLPSDSSSTGTLTFGKGGTKSTYLKFTPLLVNPKGTTFYFVDIVGIEVGGQKLPISESVFKTPGTIVDSGTVITRLQPGAYAALRTSFREATKDYNRTEGVSILDTCYDFTGYDTVRVPTISFLFARNIEVPIDVSGILVYVGSSRYCLAFAGNSDASDVGIFGNVQQQTLDVVYDVAGGKIGCYNQREPIFNPSASKSYRNITCDAPQCSQLTSATGVSTDCSTATCAYDIQDGGDIEGDSSSVGFLGYEKLTITPSDVFPNFIFGCGRNNQYPFYDTAGLLGLSRDPLSAVSQTASKYGKYFSYCLPTPVSTGTLTFGKGGTTSKNIKFTPSPVNPKAPSFYFVDLIGIKVGGRRIPVSESVFKTPGTIIDTGTVITRLPSAAYAALRTSFLEATEGSGFRYGGFSFLDTCYNYNVYDAVKIPTISFLFGGNIEVPISDVGILYFHTLDKVCLSFAGNSDASDVSILGSLHQETLDVVYDIAGEKIGFGTGGCS</sequence>
<dbReference type="InterPro" id="IPR032799">
    <property type="entry name" value="TAXi_C"/>
</dbReference>
<dbReference type="GO" id="GO:0004190">
    <property type="term" value="F:aspartic-type endopeptidase activity"/>
    <property type="evidence" value="ECO:0007669"/>
    <property type="project" value="UniProtKB-KW"/>
</dbReference>
<dbReference type="GO" id="GO:0006508">
    <property type="term" value="P:proteolysis"/>
    <property type="evidence" value="ECO:0007669"/>
    <property type="project" value="UniProtKB-KW"/>
</dbReference>
<dbReference type="AlphaFoldDB" id="A0AAV6LEJ6"/>
<organism evidence="9 10">
    <name type="scientific">Rhododendron griersonianum</name>
    <dbReference type="NCBI Taxonomy" id="479676"/>
    <lineage>
        <taxon>Eukaryota</taxon>
        <taxon>Viridiplantae</taxon>
        <taxon>Streptophyta</taxon>
        <taxon>Embryophyta</taxon>
        <taxon>Tracheophyta</taxon>
        <taxon>Spermatophyta</taxon>
        <taxon>Magnoliopsida</taxon>
        <taxon>eudicotyledons</taxon>
        <taxon>Gunneridae</taxon>
        <taxon>Pentapetalae</taxon>
        <taxon>asterids</taxon>
        <taxon>Ericales</taxon>
        <taxon>Ericaceae</taxon>
        <taxon>Ericoideae</taxon>
        <taxon>Rhodoreae</taxon>
        <taxon>Rhododendron</taxon>
    </lineage>
</organism>
<keyword evidence="7" id="KW-1133">Transmembrane helix</keyword>
<proteinExistence type="inferred from homology"/>
<dbReference type="InterPro" id="IPR001461">
    <property type="entry name" value="Aspartic_peptidase_A1"/>
</dbReference>
<dbReference type="Gene3D" id="2.40.70.10">
    <property type="entry name" value="Acid Proteases"/>
    <property type="match status" value="3"/>
</dbReference>
<feature type="domain" description="Peptidase A1" evidence="8">
    <location>
        <begin position="351"/>
        <end position="666"/>
    </location>
</feature>